<protein>
    <submittedName>
        <fullName evidence="11">ABC transporter related protein</fullName>
    </submittedName>
</protein>
<dbReference type="GO" id="GO:0016887">
    <property type="term" value="F:ATP hydrolysis activity"/>
    <property type="evidence" value="ECO:0007669"/>
    <property type="project" value="InterPro"/>
</dbReference>
<dbReference type="PROSITE" id="PS50893">
    <property type="entry name" value="ABC_TRANSPORTER_2"/>
    <property type="match status" value="2"/>
</dbReference>
<sequence length="630" mass="66146">MADGPYIIEIRDFTYRYPPAEPGGAPVTALDGITLDIAAGECLGVTGTAGSGKSTLCLALNGLVPHATGGTVRGEVRVGGWSTKEVPVPRLATRVGMVFQDPESNLVGLTVEDEVAFGPENLGVPREEIAARVAWALEAVGMASARRRPAAQLSGGQKQRVAIAAVLAMRPQVLVLDEPTAQLDPTGKEEVAAAIAALRRERGADLTVVLVEQDAELLARLSDRVVVLDAGRIVLSGTTREIFTRVDHLAALGVFAPQVAEVTARLSAALGADLAALTPEEAAPALRARLRKPGHPERSQERAEPFVGDNPVPGDESLNAADRRGAAGEPVLTASEHDAAAPEPLVVVEGVHYRYGGSVPALRGVDLTLAPGEFVALLGVNGSGKTTLAKHLNGLLRPDAGRVLVAGRDTRQHPPGELARVVGYVFQNPDHQIFQPTVAAEVASGPRNLGARGADLAERVDEALARFGLTDLRDRHPMLLGRAARRRVALAAVYATRPRLLVLDEPTGGLDRRDTAELMATLEALVAEGTTVLLITHDLRLAATHARRVVVMWDGRVVADGPPEAILADAERLAAAGLRPAPVTRLSLDLADTGMLPALTVESFCEAFLRRASGGAACPAGGRTFEGREP</sequence>
<dbReference type="SUPFAM" id="SSF52540">
    <property type="entry name" value="P-loop containing nucleoside triphosphate hydrolases"/>
    <property type="match status" value="2"/>
</dbReference>
<dbReference type="RefSeq" id="WP_012873524.1">
    <property type="nucleotide sequence ID" value="NC_013524.1"/>
</dbReference>
<dbReference type="GO" id="GO:0042626">
    <property type="term" value="F:ATPase-coupled transmembrane transporter activity"/>
    <property type="evidence" value="ECO:0007669"/>
    <property type="project" value="TreeGrafter"/>
</dbReference>
<comment type="similarity">
    <text evidence="2">Belongs to the ABC transporter superfamily.</text>
</comment>
<dbReference type="FunFam" id="3.40.50.300:FF:000224">
    <property type="entry name" value="Energy-coupling factor transporter ATP-binding protein EcfA"/>
    <property type="match status" value="2"/>
</dbReference>
<dbReference type="eggNOG" id="COG1122">
    <property type="taxonomic scope" value="Bacteria"/>
</dbReference>
<feature type="domain" description="ABC transporter" evidence="10">
    <location>
        <begin position="346"/>
        <end position="579"/>
    </location>
</feature>
<dbReference type="HOGENOM" id="CLU_000604_86_7_0"/>
<organism evidence="11 12">
    <name type="scientific">Sphaerobacter thermophilus (strain ATCC 49802 / DSM 20745 / KCCM 41009 / NCIMB 13125 / S 6022)</name>
    <dbReference type="NCBI Taxonomy" id="479434"/>
    <lineage>
        <taxon>Bacteria</taxon>
        <taxon>Pseudomonadati</taxon>
        <taxon>Thermomicrobiota</taxon>
        <taxon>Thermomicrobia</taxon>
        <taxon>Sphaerobacterales</taxon>
        <taxon>Sphaerobacterineae</taxon>
        <taxon>Sphaerobacteraceae</taxon>
        <taxon>Sphaerobacter</taxon>
    </lineage>
</organism>
<dbReference type="EMBL" id="CP001824">
    <property type="protein sequence ID" value="ACZ40489.1"/>
    <property type="molecule type" value="Genomic_DNA"/>
</dbReference>
<dbReference type="AlphaFoldDB" id="D1C9J6"/>
<evidence type="ECO:0000256" key="6">
    <source>
        <dbReference type="ARBA" id="ARBA00022840"/>
    </source>
</evidence>
<comment type="subcellular location">
    <subcellularLocation>
        <location evidence="1">Cell membrane</location>
    </subcellularLocation>
</comment>
<dbReference type="KEGG" id="sti:Sthe_3089"/>
<proteinExistence type="inferred from homology"/>
<dbReference type="PANTHER" id="PTHR43553">
    <property type="entry name" value="HEAVY METAL TRANSPORTER"/>
    <property type="match status" value="1"/>
</dbReference>
<dbReference type="InterPro" id="IPR017871">
    <property type="entry name" value="ABC_transporter-like_CS"/>
</dbReference>
<dbReference type="Gene3D" id="3.40.50.300">
    <property type="entry name" value="P-loop containing nucleotide triphosphate hydrolases"/>
    <property type="match status" value="2"/>
</dbReference>
<keyword evidence="12" id="KW-1185">Reference proteome</keyword>
<name>D1C9J6_SPHTD</name>
<evidence type="ECO:0000256" key="9">
    <source>
        <dbReference type="SAM" id="MobiDB-lite"/>
    </source>
</evidence>
<dbReference type="PANTHER" id="PTHR43553:SF24">
    <property type="entry name" value="ENERGY-COUPLING FACTOR TRANSPORTER ATP-BINDING PROTEIN ECFA1"/>
    <property type="match status" value="1"/>
</dbReference>
<feature type="domain" description="ABC transporter" evidence="10">
    <location>
        <begin position="8"/>
        <end position="255"/>
    </location>
</feature>
<dbReference type="GO" id="GO:0043190">
    <property type="term" value="C:ATP-binding cassette (ABC) transporter complex"/>
    <property type="evidence" value="ECO:0007669"/>
    <property type="project" value="TreeGrafter"/>
</dbReference>
<feature type="region of interest" description="Disordered" evidence="9">
    <location>
        <begin position="291"/>
        <end position="336"/>
    </location>
</feature>
<dbReference type="SMART" id="SM00382">
    <property type="entry name" value="AAA"/>
    <property type="match status" value="2"/>
</dbReference>
<evidence type="ECO:0000256" key="7">
    <source>
        <dbReference type="ARBA" id="ARBA00022967"/>
    </source>
</evidence>
<evidence type="ECO:0000313" key="11">
    <source>
        <dbReference type="EMBL" id="ACZ40489.1"/>
    </source>
</evidence>
<reference evidence="11 12" key="2">
    <citation type="journal article" date="2010" name="Stand. Genomic Sci.">
        <title>Complete genome sequence of Desulfohalobium retbaense type strain (HR(100)).</title>
        <authorList>
            <person name="Spring S."/>
            <person name="Nolan M."/>
            <person name="Lapidus A."/>
            <person name="Glavina Del Rio T."/>
            <person name="Copeland A."/>
            <person name="Tice H."/>
            <person name="Cheng J.F."/>
            <person name="Lucas S."/>
            <person name="Land M."/>
            <person name="Chen F."/>
            <person name="Bruce D."/>
            <person name="Goodwin L."/>
            <person name="Pitluck S."/>
            <person name="Ivanova N."/>
            <person name="Mavromatis K."/>
            <person name="Mikhailova N."/>
            <person name="Pati A."/>
            <person name="Chen A."/>
            <person name="Palaniappan K."/>
            <person name="Hauser L."/>
            <person name="Chang Y.J."/>
            <person name="Jeffries C.D."/>
            <person name="Munk C."/>
            <person name="Kiss H."/>
            <person name="Chain P."/>
            <person name="Han C."/>
            <person name="Brettin T."/>
            <person name="Detter J.C."/>
            <person name="Schuler E."/>
            <person name="Goker M."/>
            <person name="Rohde M."/>
            <person name="Bristow J."/>
            <person name="Eisen J.A."/>
            <person name="Markowitz V."/>
            <person name="Hugenholtz P."/>
            <person name="Kyrpides N.C."/>
            <person name="Klenk H.P."/>
        </authorList>
    </citation>
    <scope>NUCLEOTIDE SEQUENCE [LARGE SCALE GENOMIC DNA]</scope>
    <source>
        <strain evidence="12">ATCC 49802 / DSM 20745 / S 6022</strain>
    </source>
</reference>
<keyword evidence="8" id="KW-0472">Membrane</keyword>
<dbReference type="PROSITE" id="PS00211">
    <property type="entry name" value="ABC_TRANSPORTER_1"/>
    <property type="match status" value="1"/>
</dbReference>
<dbReference type="GO" id="GO:0005524">
    <property type="term" value="F:ATP binding"/>
    <property type="evidence" value="ECO:0007669"/>
    <property type="project" value="UniProtKB-KW"/>
</dbReference>
<dbReference type="InterPro" id="IPR050095">
    <property type="entry name" value="ECF_ABC_transporter_ATP-bd"/>
</dbReference>
<evidence type="ECO:0000256" key="2">
    <source>
        <dbReference type="ARBA" id="ARBA00005417"/>
    </source>
</evidence>
<dbReference type="InterPro" id="IPR003593">
    <property type="entry name" value="AAA+_ATPase"/>
</dbReference>
<dbReference type="InterPro" id="IPR015856">
    <property type="entry name" value="ABC_transpr_CbiO/EcfA_su"/>
</dbReference>
<evidence type="ECO:0000256" key="1">
    <source>
        <dbReference type="ARBA" id="ARBA00004236"/>
    </source>
</evidence>
<keyword evidence="4" id="KW-1003">Cell membrane</keyword>
<evidence type="ECO:0000256" key="3">
    <source>
        <dbReference type="ARBA" id="ARBA00022448"/>
    </source>
</evidence>
<gene>
    <name evidence="11" type="ordered locus">Sthe_3089</name>
</gene>
<keyword evidence="3" id="KW-0813">Transport</keyword>
<dbReference type="FunCoup" id="D1C9J6">
    <property type="interactions" value="31"/>
</dbReference>
<keyword evidence="5" id="KW-0547">Nucleotide-binding</keyword>
<dbReference type="STRING" id="479434.Sthe_3089"/>
<accession>D1C9J6</accession>
<dbReference type="InterPro" id="IPR003439">
    <property type="entry name" value="ABC_transporter-like_ATP-bd"/>
</dbReference>
<dbReference type="InParanoid" id="D1C9J6"/>
<reference evidence="12" key="1">
    <citation type="submission" date="2009-11" db="EMBL/GenBank/DDBJ databases">
        <title>The complete chromosome 2 of Sphaerobacter thermophilus DSM 20745.</title>
        <authorList>
            <person name="Lucas S."/>
            <person name="Copeland A."/>
            <person name="Lapidus A."/>
            <person name="Glavina del Rio T."/>
            <person name="Dalin E."/>
            <person name="Tice H."/>
            <person name="Bruce D."/>
            <person name="Goodwin L."/>
            <person name="Pitluck S."/>
            <person name="Kyrpides N."/>
            <person name="Mavromatis K."/>
            <person name="Ivanova N."/>
            <person name="Mikhailova N."/>
            <person name="LaButti K.M."/>
            <person name="Clum A."/>
            <person name="Sun H.I."/>
            <person name="Brettin T."/>
            <person name="Detter J.C."/>
            <person name="Han C."/>
            <person name="Larimer F."/>
            <person name="Land M."/>
            <person name="Hauser L."/>
            <person name="Markowitz V."/>
            <person name="Cheng J.F."/>
            <person name="Hugenholtz P."/>
            <person name="Woyke T."/>
            <person name="Wu D."/>
            <person name="Steenblock K."/>
            <person name="Schneider S."/>
            <person name="Pukall R."/>
            <person name="Goeker M."/>
            <person name="Klenk H.P."/>
            <person name="Eisen J.A."/>
        </authorList>
    </citation>
    <scope>NUCLEOTIDE SEQUENCE [LARGE SCALE GENOMIC DNA]</scope>
    <source>
        <strain evidence="12">ATCC 49802 / DSM 20745 / S 6022</strain>
    </source>
</reference>
<dbReference type="Pfam" id="PF00005">
    <property type="entry name" value="ABC_tran"/>
    <property type="match status" value="2"/>
</dbReference>
<keyword evidence="6" id="KW-0067">ATP-binding</keyword>
<feature type="compositionally biased region" description="Basic and acidic residues" evidence="9">
    <location>
        <begin position="294"/>
        <end position="304"/>
    </location>
</feature>
<dbReference type="InterPro" id="IPR027417">
    <property type="entry name" value="P-loop_NTPase"/>
</dbReference>
<keyword evidence="7" id="KW-1278">Translocase</keyword>
<dbReference type="Proteomes" id="UP000002027">
    <property type="component" value="Chromosome 2"/>
</dbReference>
<evidence type="ECO:0000259" key="10">
    <source>
        <dbReference type="PROSITE" id="PS50893"/>
    </source>
</evidence>
<evidence type="ECO:0000256" key="5">
    <source>
        <dbReference type="ARBA" id="ARBA00022741"/>
    </source>
</evidence>
<evidence type="ECO:0000256" key="4">
    <source>
        <dbReference type="ARBA" id="ARBA00022475"/>
    </source>
</evidence>
<evidence type="ECO:0000256" key="8">
    <source>
        <dbReference type="ARBA" id="ARBA00023136"/>
    </source>
</evidence>
<dbReference type="CDD" id="cd03225">
    <property type="entry name" value="ABC_cobalt_CbiO_domain1"/>
    <property type="match status" value="2"/>
</dbReference>
<dbReference type="NCBIfam" id="NF010167">
    <property type="entry name" value="PRK13648.1"/>
    <property type="match status" value="2"/>
</dbReference>
<evidence type="ECO:0000313" key="12">
    <source>
        <dbReference type="Proteomes" id="UP000002027"/>
    </source>
</evidence>